<dbReference type="PANTHER" id="PTHR21716:SF16">
    <property type="entry name" value="BLL1467 PROTEIN"/>
    <property type="match status" value="1"/>
</dbReference>
<feature type="transmembrane region" description="Helical" evidence="6">
    <location>
        <begin position="337"/>
        <end position="361"/>
    </location>
</feature>
<proteinExistence type="inferred from homology"/>
<evidence type="ECO:0000256" key="2">
    <source>
        <dbReference type="ARBA" id="ARBA00009773"/>
    </source>
</evidence>
<evidence type="ECO:0000256" key="5">
    <source>
        <dbReference type="ARBA" id="ARBA00023136"/>
    </source>
</evidence>
<feature type="transmembrane region" description="Helical" evidence="6">
    <location>
        <begin position="237"/>
        <end position="260"/>
    </location>
</feature>
<feature type="transmembrane region" description="Helical" evidence="6">
    <location>
        <begin position="77"/>
        <end position="95"/>
    </location>
</feature>
<feature type="transmembrane region" description="Helical" evidence="6">
    <location>
        <begin position="298"/>
        <end position="317"/>
    </location>
</feature>
<keyword evidence="5 6" id="KW-0472">Membrane</keyword>
<dbReference type="Pfam" id="PF01594">
    <property type="entry name" value="AI-2E_transport"/>
    <property type="match status" value="1"/>
</dbReference>
<evidence type="ECO:0000256" key="1">
    <source>
        <dbReference type="ARBA" id="ARBA00004141"/>
    </source>
</evidence>
<name>A0A1E7ZEH9_9ALTE</name>
<keyword evidence="4 6" id="KW-1133">Transmembrane helix</keyword>
<gene>
    <name evidence="7" type="ORF">BFC18_05725</name>
</gene>
<dbReference type="InterPro" id="IPR002549">
    <property type="entry name" value="AI-2E-like"/>
</dbReference>
<evidence type="ECO:0000313" key="7">
    <source>
        <dbReference type="EMBL" id="OFC71938.1"/>
    </source>
</evidence>
<feature type="transmembrane region" description="Helical" evidence="6">
    <location>
        <begin position="26"/>
        <end position="42"/>
    </location>
</feature>
<evidence type="ECO:0000256" key="6">
    <source>
        <dbReference type="SAM" id="Phobius"/>
    </source>
</evidence>
<feature type="transmembrane region" description="Helical" evidence="6">
    <location>
        <begin position="186"/>
        <end position="212"/>
    </location>
</feature>
<dbReference type="RefSeq" id="WP_070123988.1">
    <property type="nucleotide sequence ID" value="NZ_MDHN01000009.1"/>
</dbReference>
<comment type="similarity">
    <text evidence="2">Belongs to the autoinducer-2 exporter (AI-2E) (TC 2.A.86) family.</text>
</comment>
<dbReference type="STRING" id="1656094.BFC18_05725"/>
<evidence type="ECO:0000256" key="4">
    <source>
        <dbReference type="ARBA" id="ARBA00022989"/>
    </source>
</evidence>
<organism evidence="7 8">
    <name type="scientific">Alteromonas confluentis</name>
    <dbReference type="NCBI Taxonomy" id="1656094"/>
    <lineage>
        <taxon>Bacteria</taxon>
        <taxon>Pseudomonadati</taxon>
        <taxon>Pseudomonadota</taxon>
        <taxon>Gammaproteobacteria</taxon>
        <taxon>Alteromonadales</taxon>
        <taxon>Alteromonadaceae</taxon>
        <taxon>Alteromonas/Salinimonas group</taxon>
        <taxon>Alteromonas</taxon>
    </lineage>
</organism>
<feature type="transmembrane region" description="Helical" evidence="6">
    <location>
        <begin position="266"/>
        <end position="291"/>
    </location>
</feature>
<dbReference type="GO" id="GO:0055085">
    <property type="term" value="P:transmembrane transport"/>
    <property type="evidence" value="ECO:0007669"/>
    <property type="project" value="TreeGrafter"/>
</dbReference>
<evidence type="ECO:0000313" key="8">
    <source>
        <dbReference type="Proteomes" id="UP000175691"/>
    </source>
</evidence>
<dbReference type="Proteomes" id="UP000175691">
    <property type="component" value="Unassembled WGS sequence"/>
</dbReference>
<reference evidence="7 8" key="1">
    <citation type="submission" date="2016-08" db="EMBL/GenBank/DDBJ databases">
        <authorList>
            <person name="Seilhamer J.J."/>
        </authorList>
    </citation>
    <scope>NUCLEOTIDE SEQUENCE [LARGE SCALE GENOMIC DNA]</scope>
    <source>
        <strain evidence="7 8">KCTC 42603</strain>
    </source>
</reference>
<evidence type="ECO:0000256" key="3">
    <source>
        <dbReference type="ARBA" id="ARBA00022692"/>
    </source>
</evidence>
<keyword evidence="8" id="KW-1185">Reference proteome</keyword>
<comment type="subcellular location">
    <subcellularLocation>
        <location evidence="1">Membrane</location>
        <topology evidence="1">Multi-pass membrane protein</topology>
    </subcellularLocation>
</comment>
<accession>A0A1E7ZEH9</accession>
<dbReference type="PANTHER" id="PTHR21716">
    <property type="entry name" value="TRANSMEMBRANE PROTEIN"/>
    <property type="match status" value="1"/>
</dbReference>
<sequence>MDYRENGTNNQQDSILQPGVKESRHIRLLKTLVGLAIIYTLYLAKSLLIPLFFSALVALLLSPLVRIARRFFIPPSLSAAALMLLLVTPFTLLGLELAEPAQRWMQSLPKIAAEVTQEIEEISDSLKQGAELTAPEPAKENTSFFSWFDDEEEPEPKPNDGNTMTDRLKQSGIELGLTILSSAPLLLAQIFGCLILIFFLLVFGPNLFNVFIRDFPIVTNKRRALVLVNHIQRELSAYIITISMINGLLGVATAIAFTFLGVQDAILWGALVALLNFVPYLGGLISCSILLVAGLVQFGLVSAALLPAFVFLGINIFESQLATPTVLGRSLRLNPVIIILWLSITGWLWGIVGVLIAVPILMSFKIILSNLGALPHWVKFIESK</sequence>
<comment type="caution">
    <text evidence="7">The sequence shown here is derived from an EMBL/GenBank/DDBJ whole genome shotgun (WGS) entry which is preliminary data.</text>
</comment>
<keyword evidence="3 6" id="KW-0812">Transmembrane</keyword>
<dbReference type="AlphaFoldDB" id="A0A1E7ZEH9"/>
<protein>
    <submittedName>
        <fullName evidence="7">AI-2E family transporter</fullName>
    </submittedName>
</protein>
<feature type="transmembrane region" description="Helical" evidence="6">
    <location>
        <begin position="48"/>
        <end position="65"/>
    </location>
</feature>
<dbReference type="OrthoDB" id="9799225at2"/>
<dbReference type="GO" id="GO:0016020">
    <property type="term" value="C:membrane"/>
    <property type="evidence" value="ECO:0007669"/>
    <property type="project" value="UniProtKB-SubCell"/>
</dbReference>
<dbReference type="EMBL" id="MDHN01000009">
    <property type="protein sequence ID" value="OFC71938.1"/>
    <property type="molecule type" value="Genomic_DNA"/>
</dbReference>